<name>A0A8K0WPK1_9HYPO</name>
<comment type="caution">
    <text evidence="1">The sequence shown here is derived from an EMBL/GenBank/DDBJ whole genome shotgun (WGS) entry which is preliminary data.</text>
</comment>
<keyword evidence="2" id="KW-1185">Reference proteome</keyword>
<protein>
    <submittedName>
        <fullName evidence="1">Uncharacterized protein</fullName>
    </submittedName>
</protein>
<dbReference type="Proteomes" id="UP000813444">
    <property type="component" value="Unassembled WGS sequence"/>
</dbReference>
<accession>A0A8K0WPK1</accession>
<proteinExistence type="predicted"/>
<dbReference type="OrthoDB" id="4894528at2759"/>
<gene>
    <name evidence="1" type="ORF">B0I35DRAFT_436594</name>
</gene>
<dbReference type="EMBL" id="JAGPNK010000010">
    <property type="protein sequence ID" value="KAH7312287.1"/>
    <property type="molecule type" value="Genomic_DNA"/>
</dbReference>
<reference evidence="1" key="1">
    <citation type="journal article" date="2021" name="Nat. Commun.">
        <title>Genetic determinants of endophytism in the Arabidopsis root mycobiome.</title>
        <authorList>
            <person name="Mesny F."/>
            <person name="Miyauchi S."/>
            <person name="Thiergart T."/>
            <person name="Pickel B."/>
            <person name="Atanasova L."/>
            <person name="Karlsson M."/>
            <person name="Huettel B."/>
            <person name="Barry K.W."/>
            <person name="Haridas S."/>
            <person name="Chen C."/>
            <person name="Bauer D."/>
            <person name="Andreopoulos W."/>
            <person name="Pangilinan J."/>
            <person name="LaButti K."/>
            <person name="Riley R."/>
            <person name="Lipzen A."/>
            <person name="Clum A."/>
            <person name="Drula E."/>
            <person name="Henrissat B."/>
            <person name="Kohler A."/>
            <person name="Grigoriev I.V."/>
            <person name="Martin F.M."/>
            <person name="Hacquard S."/>
        </authorList>
    </citation>
    <scope>NUCLEOTIDE SEQUENCE</scope>
    <source>
        <strain evidence="1">MPI-CAGE-CH-0235</strain>
    </source>
</reference>
<dbReference type="AlphaFoldDB" id="A0A8K0WPK1"/>
<evidence type="ECO:0000313" key="1">
    <source>
        <dbReference type="EMBL" id="KAH7312287.1"/>
    </source>
</evidence>
<organism evidence="1 2">
    <name type="scientific">Stachybotrys elegans</name>
    <dbReference type="NCBI Taxonomy" id="80388"/>
    <lineage>
        <taxon>Eukaryota</taxon>
        <taxon>Fungi</taxon>
        <taxon>Dikarya</taxon>
        <taxon>Ascomycota</taxon>
        <taxon>Pezizomycotina</taxon>
        <taxon>Sordariomycetes</taxon>
        <taxon>Hypocreomycetidae</taxon>
        <taxon>Hypocreales</taxon>
        <taxon>Stachybotryaceae</taxon>
        <taxon>Stachybotrys</taxon>
    </lineage>
</organism>
<evidence type="ECO:0000313" key="2">
    <source>
        <dbReference type="Proteomes" id="UP000813444"/>
    </source>
</evidence>
<sequence length="151" mass="16900">MTFETFTEFEVAISENGECFDKCVAKMRITGVLLAKKWLDWGGRVDLERKTKRIEDKYNETGGEFCLPATTLVAAYAVKALRRVSGGREDIATARLIRFCQFDRINTVIVAWSTTRESIFEIQGVPADKATSTTHSSTSQALLQRLPKAVC</sequence>